<evidence type="ECO:0000256" key="4">
    <source>
        <dbReference type="SAM" id="Phobius"/>
    </source>
</evidence>
<dbReference type="Pfam" id="PF00201">
    <property type="entry name" value="UDPGT"/>
    <property type="match status" value="1"/>
</dbReference>
<dbReference type="OMA" id="HILLMQR"/>
<accession>B3S081</accession>
<dbReference type="PANTHER" id="PTHR48043">
    <property type="entry name" value="EG:EG0003.4 PROTEIN-RELATED"/>
    <property type="match status" value="1"/>
</dbReference>
<dbReference type="RefSeq" id="XP_002113487.1">
    <property type="nucleotide sequence ID" value="XM_002113451.1"/>
</dbReference>
<keyword evidence="4" id="KW-0812">Transmembrane</keyword>
<evidence type="ECO:0000313" key="6">
    <source>
        <dbReference type="Proteomes" id="UP000009022"/>
    </source>
</evidence>
<dbReference type="Proteomes" id="UP000009022">
    <property type="component" value="Unassembled WGS sequence"/>
</dbReference>
<dbReference type="HOGENOM" id="CLU_012949_3_2_1"/>
<dbReference type="AlphaFoldDB" id="B3S081"/>
<evidence type="ECO:0000256" key="2">
    <source>
        <dbReference type="ARBA" id="ARBA00022676"/>
    </source>
</evidence>
<dbReference type="FunFam" id="3.40.50.2000:FF:000021">
    <property type="entry name" value="UDP-glucuronosyltransferase"/>
    <property type="match status" value="1"/>
</dbReference>
<dbReference type="eggNOG" id="KOG1192">
    <property type="taxonomic scope" value="Eukaryota"/>
</dbReference>
<feature type="transmembrane region" description="Helical" evidence="4">
    <location>
        <begin position="6"/>
        <end position="22"/>
    </location>
</feature>
<dbReference type="Gene3D" id="3.40.50.2000">
    <property type="entry name" value="Glycogen Phosphorylase B"/>
    <property type="match status" value="2"/>
</dbReference>
<dbReference type="EMBL" id="DS985246">
    <property type="protein sequence ID" value="EDV23961.1"/>
    <property type="molecule type" value="Genomic_DNA"/>
</dbReference>
<reference evidence="5 6" key="1">
    <citation type="journal article" date="2008" name="Nature">
        <title>The Trichoplax genome and the nature of placozoans.</title>
        <authorList>
            <person name="Srivastava M."/>
            <person name="Begovic E."/>
            <person name="Chapman J."/>
            <person name="Putnam N.H."/>
            <person name="Hellsten U."/>
            <person name="Kawashima T."/>
            <person name="Kuo A."/>
            <person name="Mitros T."/>
            <person name="Salamov A."/>
            <person name="Carpenter M.L."/>
            <person name="Signorovitch A.Y."/>
            <person name="Moreno M.A."/>
            <person name="Kamm K."/>
            <person name="Grimwood J."/>
            <person name="Schmutz J."/>
            <person name="Shapiro H."/>
            <person name="Grigoriev I.V."/>
            <person name="Buss L.W."/>
            <person name="Schierwater B."/>
            <person name="Dellaporta S.L."/>
            <person name="Rokhsar D.S."/>
        </authorList>
    </citation>
    <scope>NUCLEOTIDE SEQUENCE [LARGE SCALE GENOMIC DNA]</scope>
    <source>
        <strain evidence="5 6">Grell-BS-1999</strain>
    </source>
</reference>
<keyword evidence="4" id="KW-1133">Transmembrane helix</keyword>
<gene>
    <name evidence="5" type="ORF">TRIADDRAFT_57718</name>
</gene>
<dbReference type="KEGG" id="tad:TRIADDRAFT_57718"/>
<keyword evidence="4" id="KW-0472">Membrane</keyword>
<feature type="transmembrane region" description="Helical" evidence="4">
    <location>
        <begin position="202"/>
        <end position="221"/>
    </location>
</feature>
<keyword evidence="6" id="KW-1185">Reference proteome</keyword>
<dbReference type="SUPFAM" id="SSF53756">
    <property type="entry name" value="UDP-Glycosyltransferase/glycogen phosphorylase"/>
    <property type="match status" value="1"/>
</dbReference>
<dbReference type="CDD" id="cd03784">
    <property type="entry name" value="GT1_Gtf-like"/>
    <property type="match status" value="1"/>
</dbReference>
<dbReference type="InterPro" id="IPR002213">
    <property type="entry name" value="UDP_glucos_trans"/>
</dbReference>
<dbReference type="STRING" id="10228.B3S081"/>
<evidence type="ECO:0000313" key="5">
    <source>
        <dbReference type="EMBL" id="EDV23961.1"/>
    </source>
</evidence>
<protein>
    <recommendedName>
        <fullName evidence="7">Glucuronosyltransferase</fullName>
    </recommendedName>
</protein>
<evidence type="ECO:0008006" key="7">
    <source>
        <dbReference type="Google" id="ProtNLM"/>
    </source>
</evidence>
<organism evidence="5 6">
    <name type="scientific">Trichoplax adhaerens</name>
    <name type="common">Trichoplax reptans</name>
    <dbReference type="NCBI Taxonomy" id="10228"/>
    <lineage>
        <taxon>Eukaryota</taxon>
        <taxon>Metazoa</taxon>
        <taxon>Placozoa</taxon>
        <taxon>Uniplacotomia</taxon>
        <taxon>Trichoplacea</taxon>
        <taxon>Trichoplacidae</taxon>
        <taxon>Trichoplax</taxon>
    </lineage>
</organism>
<keyword evidence="2" id="KW-0328">Glycosyltransferase</keyword>
<dbReference type="InParanoid" id="B3S081"/>
<dbReference type="GeneID" id="6755081"/>
<evidence type="ECO:0000256" key="3">
    <source>
        <dbReference type="ARBA" id="ARBA00022679"/>
    </source>
</evidence>
<sequence length="520" mass="57769">MGLGRVAIASISIAITILLALTKSCHSAKILLVVQHYHSHAQVVAAVGDELHARGHAVTMVAAQAVQSLSSKEFKVRYYQTPVRDQDLADCTAQSLKNQDPLLSACNRLFRDDILAFTNGKELLDELKRENFDGLICDVASYACLIVAEYINIKVQVDVSPIGLLDPLTTSPYHIPGPPAYVPQMAVIATNKMNLYQRTQNVIFYGIMITLLRTFMFSNMYRSANITNLGFNSPPSFELRRSTFLIANGDFAVDYPRPITPATKVVGPLLPKPAQTLPDDLQQFASANKNGTIVVSFGSVMIGLKYVTDLEIFFQAFGQLPYNVIWKFSDKITHHIPDNLKVVQWLPQNDLLGHHNVKALVTHCGLNSVLEAAYHGVPMIGIPIAADGMNHAQKIIARNIGVILDIKTMTSNDLSNAIINVVTDKFIAENATKISAFIKNRPNGRTPAQEAGDWVEFALGSEGGNYLRTEEYNLRWYELYLIDVYAVLIIICYLFIKLMKLVWKGIANVCCRRKEKVKKS</sequence>
<dbReference type="GO" id="GO:0008194">
    <property type="term" value="F:UDP-glycosyltransferase activity"/>
    <property type="evidence" value="ECO:0000318"/>
    <property type="project" value="GO_Central"/>
</dbReference>
<name>B3S081_TRIAD</name>
<dbReference type="PANTHER" id="PTHR48043:SF145">
    <property type="entry name" value="FI06409P-RELATED"/>
    <property type="match status" value="1"/>
</dbReference>
<dbReference type="CTD" id="6755081"/>
<dbReference type="PhylomeDB" id="B3S081"/>
<feature type="transmembrane region" description="Helical" evidence="4">
    <location>
        <begin position="476"/>
        <end position="496"/>
    </location>
</feature>
<comment type="similarity">
    <text evidence="1">Belongs to the UDP-glycosyltransferase family.</text>
</comment>
<dbReference type="InterPro" id="IPR050271">
    <property type="entry name" value="UDP-glycosyltransferase"/>
</dbReference>
<keyword evidence="3" id="KW-0808">Transferase</keyword>
<proteinExistence type="inferred from homology"/>
<evidence type="ECO:0000256" key="1">
    <source>
        <dbReference type="ARBA" id="ARBA00009995"/>
    </source>
</evidence>
<dbReference type="OrthoDB" id="5835829at2759"/>